<feature type="compositionally biased region" description="Basic residues" evidence="1">
    <location>
        <begin position="289"/>
        <end position="319"/>
    </location>
</feature>
<evidence type="ECO:0000313" key="3">
    <source>
        <dbReference type="Proteomes" id="UP001153328"/>
    </source>
</evidence>
<reference evidence="2" key="1">
    <citation type="submission" date="2021-06" db="EMBL/GenBank/DDBJ databases">
        <authorList>
            <person name="Arsene-Ploetze F."/>
        </authorList>
    </citation>
    <scope>NUCLEOTIDE SEQUENCE</scope>
    <source>
        <strain evidence="2">SBRY1</strain>
    </source>
</reference>
<dbReference type="Proteomes" id="UP001153328">
    <property type="component" value="Unassembled WGS sequence"/>
</dbReference>
<dbReference type="AlphaFoldDB" id="A0A9W4GXF8"/>
<feature type="compositionally biased region" description="Basic and acidic residues" evidence="1">
    <location>
        <begin position="375"/>
        <end position="391"/>
    </location>
</feature>
<feature type="compositionally biased region" description="Basic and acidic residues" evidence="1">
    <location>
        <begin position="21"/>
        <end position="34"/>
    </location>
</feature>
<evidence type="ECO:0000313" key="2">
    <source>
        <dbReference type="EMBL" id="CAG7607751.1"/>
    </source>
</evidence>
<feature type="compositionally biased region" description="Basic residues" evidence="1">
    <location>
        <begin position="98"/>
        <end position="108"/>
    </location>
</feature>
<feature type="compositionally biased region" description="Basic residues" evidence="1">
    <location>
        <begin position="1"/>
        <end position="20"/>
    </location>
</feature>
<feature type="compositionally biased region" description="Basic and acidic residues" evidence="1">
    <location>
        <begin position="196"/>
        <end position="211"/>
    </location>
</feature>
<proteinExistence type="predicted"/>
<dbReference type="EMBL" id="CAJVAX010000001">
    <property type="protein sequence ID" value="CAG7607751.1"/>
    <property type="molecule type" value="Genomic_DNA"/>
</dbReference>
<feature type="region of interest" description="Disordered" evidence="1">
    <location>
        <begin position="1"/>
        <end position="412"/>
    </location>
</feature>
<accession>A0A9W4GXF8</accession>
<sequence length="412" mass="48726">MRRPRQRGRRLPARQGPRGRHRDDRGRPARHGDPGRGQGRCRPRRHGQGHRGRRHPRRRDRHPQGQGVGRRRPRTGDRHPRPGGRHLDLGPHHDARHLLHRHRHRGRRVGREVHDHQHLHDRSRGRGQRRHPDPAQQRRRRRRPAGLAGLRRPRHRPGRRREGAHADHHPRGQGQLGLAHRPADRGPAGRLAPRRLLADRHPGHADGEAERYRHRRRALPAPRHPRHLPHRHRPHLVRRPGRAHPARHRERPHREDLQDLRGQRRLPHLEREDGRDDQAVQGPHDVGLGRHRHRQGRRRLLRRGRQQRGAHHLLGHFRARGTLERPVDGQAEQEPRLHRDERPRREVVLRPGHPRRPGHRLRVEPGRGRQGQRVRRLEPRRRPVARAERSRLTRHLVPKCDRRVGSGPCQSP</sequence>
<gene>
    <name evidence="2" type="ORF">SBRY_11071</name>
</gene>
<comment type="caution">
    <text evidence="2">The sequence shown here is derived from an EMBL/GenBank/DDBJ whole genome shotgun (WGS) entry which is preliminary data.</text>
</comment>
<feature type="compositionally biased region" description="Basic residues" evidence="1">
    <location>
        <begin position="39"/>
        <end position="61"/>
    </location>
</feature>
<organism evidence="2 3">
    <name type="scientific">Actinacidiphila bryophytorum</name>
    <dbReference type="NCBI Taxonomy" id="1436133"/>
    <lineage>
        <taxon>Bacteria</taxon>
        <taxon>Bacillati</taxon>
        <taxon>Actinomycetota</taxon>
        <taxon>Actinomycetes</taxon>
        <taxon>Kitasatosporales</taxon>
        <taxon>Streptomycetaceae</taxon>
        <taxon>Actinacidiphila</taxon>
    </lineage>
</organism>
<feature type="compositionally biased region" description="Basic and acidic residues" evidence="1">
    <location>
        <begin position="74"/>
        <end position="97"/>
    </location>
</feature>
<protein>
    <submittedName>
        <fullName evidence="2">Uncharacterized protein</fullName>
    </submittedName>
</protein>
<feature type="compositionally biased region" description="Basic and acidic residues" evidence="1">
    <location>
        <begin position="321"/>
        <end position="348"/>
    </location>
</feature>
<keyword evidence="3" id="KW-1185">Reference proteome</keyword>
<feature type="compositionally biased region" description="Basic and acidic residues" evidence="1">
    <location>
        <begin position="160"/>
        <end position="170"/>
    </location>
</feature>
<feature type="compositionally biased region" description="Basic and acidic residues" evidence="1">
    <location>
        <begin position="252"/>
        <end position="278"/>
    </location>
</feature>
<evidence type="ECO:0000256" key="1">
    <source>
        <dbReference type="SAM" id="MobiDB-lite"/>
    </source>
</evidence>
<feature type="compositionally biased region" description="Basic and acidic residues" evidence="1">
    <location>
        <begin position="109"/>
        <end position="124"/>
    </location>
</feature>
<name>A0A9W4GXF8_9ACTN</name>
<feature type="compositionally biased region" description="Basic residues" evidence="1">
    <location>
        <begin position="212"/>
        <end position="251"/>
    </location>
</feature>